<proteinExistence type="inferred from homology"/>
<protein>
    <submittedName>
        <fullName evidence="4">Insulinase family protein</fullName>
    </submittedName>
</protein>
<dbReference type="Proteomes" id="UP000824161">
    <property type="component" value="Unassembled WGS sequence"/>
</dbReference>
<dbReference type="GO" id="GO:0046872">
    <property type="term" value="F:metal ion binding"/>
    <property type="evidence" value="ECO:0007669"/>
    <property type="project" value="InterPro"/>
</dbReference>
<evidence type="ECO:0000313" key="4">
    <source>
        <dbReference type="EMBL" id="HIT97754.1"/>
    </source>
</evidence>
<dbReference type="InterPro" id="IPR050361">
    <property type="entry name" value="MPP/UQCRC_Complex"/>
</dbReference>
<evidence type="ECO:0000256" key="1">
    <source>
        <dbReference type="ARBA" id="ARBA00007261"/>
    </source>
</evidence>
<gene>
    <name evidence="4" type="ORF">IAC44_02850</name>
</gene>
<sequence length="418" mass="47695">MENETSSVYGTLSSGVRLYCRRTERKIAHLAFLFDIGSRDELAREHGMAHYIEHCLFKGTRSRRPYHILARLEDVGGEINAFTTKENICLHGSFRPAYLGRAMELFADIAFATTYPSREIEKEKDVVADEIHSYLESPDELIFEQVEELVFARNPLGRTILGTEETLRRFTREDILAFLRRCFSPQRMLICFSGDAPPERVREEAEKYLARYPQIFSRPILALGRKTPADYHPLRQEKEMDIHQCHAILAAPSFSATHEKNAAMALLTNVLGGAPMSARLNLSLRERYALAYSVEAFYTAYSDTGISGVYFATDEDTLERSLEITYRELRRLREEPLGTLQLHKAKRQLCGQLAIASENELSSLLSVGRSYLQTGRADTFEQTCARVEAVTALQLQQTACEVFSPERLTTLLFKRKKR</sequence>
<dbReference type="Pfam" id="PF05193">
    <property type="entry name" value="Peptidase_M16_C"/>
    <property type="match status" value="1"/>
</dbReference>
<dbReference type="AlphaFoldDB" id="A0A9D1H9J5"/>
<reference evidence="4" key="2">
    <citation type="journal article" date="2021" name="PeerJ">
        <title>Extensive microbial diversity within the chicken gut microbiome revealed by metagenomics and culture.</title>
        <authorList>
            <person name="Gilroy R."/>
            <person name="Ravi A."/>
            <person name="Getino M."/>
            <person name="Pursley I."/>
            <person name="Horton D.L."/>
            <person name="Alikhan N.F."/>
            <person name="Baker D."/>
            <person name="Gharbi K."/>
            <person name="Hall N."/>
            <person name="Watson M."/>
            <person name="Adriaenssens E.M."/>
            <person name="Foster-Nyarko E."/>
            <person name="Jarju S."/>
            <person name="Secka A."/>
            <person name="Antonio M."/>
            <person name="Oren A."/>
            <person name="Chaudhuri R.R."/>
            <person name="La Ragione R."/>
            <person name="Hildebrand F."/>
            <person name="Pallen M.J."/>
        </authorList>
    </citation>
    <scope>NUCLEOTIDE SEQUENCE</scope>
    <source>
        <strain evidence="4">1383</strain>
    </source>
</reference>
<accession>A0A9D1H9J5</accession>
<dbReference type="InterPro" id="IPR011765">
    <property type="entry name" value="Pept_M16_N"/>
</dbReference>
<name>A0A9D1H9J5_9FLAO</name>
<comment type="similarity">
    <text evidence="1">Belongs to the peptidase M16 family.</text>
</comment>
<evidence type="ECO:0000313" key="5">
    <source>
        <dbReference type="Proteomes" id="UP000824161"/>
    </source>
</evidence>
<reference evidence="4" key="1">
    <citation type="submission" date="2020-10" db="EMBL/GenBank/DDBJ databases">
        <authorList>
            <person name="Gilroy R."/>
        </authorList>
    </citation>
    <scope>NUCLEOTIDE SEQUENCE</scope>
    <source>
        <strain evidence="4">1383</strain>
    </source>
</reference>
<feature type="domain" description="Peptidase M16 C-terminal" evidence="3">
    <location>
        <begin position="170"/>
        <end position="349"/>
    </location>
</feature>
<dbReference type="InterPro" id="IPR011249">
    <property type="entry name" value="Metalloenz_LuxS/M16"/>
</dbReference>
<feature type="domain" description="Peptidase M16 N-terminal" evidence="2">
    <location>
        <begin position="24"/>
        <end position="163"/>
    </location>
</feature>
<dbReference type="SUPFAM" id="SSF63411">
    <property type="entry name" value="LuxS/MPP-like metallohydrolase"/>
    <property type="match status" value="2"/>
</dbReference>
<comment type="caution">
    <text evidence="4">The sequence shown here is derived from an EMBL/GenBank/DDBJ whole genome shotgun (WGS) entry which is preliminary data.</text>
</comment>
<dbReference type="InterPro" id="IPR007863">
    <property type="entry name" value="Peptidase_M16_C"/>
</dbReference>
<evidence type="ECO:0000259" key="3">
    <source>
        <dbReference type="Pfam" id="PF05193"/>
    </source>
</evidence>
<evidence type="ECO:0000259" key="2">
    <source>
        <dbReference type="Pfam" id="PF00675"/>
    </source>
</evidence>
<dbReference type="Pfam" id="PF00675">
    <property type="entry name" value="Peptidase_M16"/>
    <property type="match status" value="1"/>
</dbReference>
<organism evidence="4 5">
    <name type="scientific">Candidatus Merdimorpha stercoravium</name>
    <dbReference type="NCBI Taxonomy" id="2840863"/>
    <lineage>
        <taxon>Bacteria</taxon>
        <taxon>Pseudomonadati</taxon>
        <taxon>Bacteroidota</taxon>
        <taxon>Flavobacteriia</taxon>
        <taxon>Flavobacteriales</taxon>
        <taxon>Candidatus Merdimorpha</taxon>
    </lineage>
</organism>
<dbReference type="PANTHER" id="PTHR11851:SF49">
    <property type="entry name" value="MITOCHONDRIAL-PROCESSING PEPTIDASE SUBUNIT ALPHA"/>
    <property type="match status" value="1"/>
</dbReference>
<dbReference type="EMBL" id="DVLY01000065">
    <property type="protein sequence ID" value="HIT97754.1"/>
    <property type="molecule type" value="Genomic_DNA"/>
</dbReference>
<dbReference type="PANTHER" id="PTHR11851">
    <property type="entry name" value="METALLOPROTEASE"/>
    <property type="match status" value="1"/>
</dbReference>
<dbReference type="Gene3D" id="3.30.830.10">
    <property type="entry name" value="Metalloenzyme, LuxS/M16 peptidase-like"/>
    <property type="match status" value="2"/>
</dbReference>